<keyword evidence="4 5" id="KW-0472">Membrane</keyword>
<comment type="subcellular location">
    <subcellularLocation>
        <location evidence="1">Membrane</location>
        <topology evidence="1">Multi-pass membrane protein</topology>
    </subcellularLocation>
</comment>
<gene>
    <name evidence="7" type="ORF">VSX56_03890</name>
</gene>
<evidence type="ECO:0000256" key="2">
    <source>
        <dbReference type="ARBA" id="ARBA00022692"/>
    </source>
</evidence>
<sequence length="86" mass="9410">MTATPIEPQSMQQAPVTGESTKGFVPAVLLCFFLGSLGVHRFYLGRIFTGILMLITFGGLGIWTLIDFVRLVVGSLKDKNGLPLRR</sequence>
<dbReference type="PANTHER" id="PTHR21016">
    <property type="entry name" value="BETA-AMYLOID BINDING PROTEIN-RELATED"/>
    <property type="match status" value="1"/>
</dbReference>
<protein>
    <submittedName>
        <fullName evidence="7">TM2 domain-containing protein</fullName>
    </submittedName>
</protein>
<evidence type="ECO:0000256" key="3">
    <source>
        <dbReference type="ARBA" id="ARBA00022989"/>
    </source>
</evidence>
<organism evidence="7 8">
    <name type="scientific">Thioclava kandeliae</name>
    <dbReference type="NCBI Taxonomy" id="3070818"/>
    <lineage>
        <taxon>Bacteria</taxon>
        <taxon>Pseudomonadati</taxon>
        <taxon>Pseudomonadota</taxon>
        <taxon>Alphaproteobacteria</taxon>
        <taxon>Rhodobacterales</taxon>
        <taxon>Paracoccaceae</taxon>
        <taxon>Thioclava</taxon>
    </lineage>
</organism>
<accession>A0ABV1SDB0</accession>
<dbReference type="InterPro" id="IPR050932">
    <property type="entry name" value="TM2D1-3-like"/>
</dbReference>
<evidence type="ECO:0000313" key="7">
    <source>
        <dbReference type="EMBL" id="MER5170908.1"/>
    </source>
</evidence>
<feature type="transmembrane region" description="Helical" evidence="5">
    <location>
        <begin position="51"/>
        <end position="73"/>
    </location>
</feature>
<keyword evidence="8" id="KW-1185">Reference proteome</keyword>
<reference evidence="7 8" key="1">
    <citation type="submission" date="2024-06" db="EMBL/GenBank/DDBJ databases">
        <title>Thioclava kandeliae sp. nov. from a rhizosphere soil sample of Kandelia candel in a mangrove.</title>
        <authorList>
            <person name="Mu T."/>
        </authorList>
    </citation>
    <scope>NUCLEOTIDE SEQUENCE [LARGE SCALE GENOMIC DNA]</scope>
    <source>
        <strain evidence="7 8">CPCC 100088</strain>
    </source>
</reference>
<proteinExistence type="predicted"/>
<evidence type="ECO:0000313" key="8">
    <source>
        <dbReference type="Proteomes" id="UP001438953"/>
    </source>
</evidence>
<evidence type="ECO:0000259" key="6">
    <source>
        <dbReference type="Pfam" id="PF05154"/>
    </source>
</evidence>
<dbReference type="InterPro" id="IPR007829">
    <property type="entry name" value="TM2"/>
</dbReference>
<dbReference type="Proteomes" id="UP001438953">
    <property type="component" value="Unassembled WGS sequence"/>
</dbReference>
<dbReference type="EMBL" id="JAYWLC010000002">
    <property type="protein sequence ID" value="MER5170908.1"/>
    <property type="molecule type" value="Genomic_DNA"/>
</dbReference>
<evidence type="ECO:0000256" key="4">
    <source>
        <dbReference type="ARBA" id="ARBA00023136"/>
    </source>
</evidence>
<dbReference type="PANTHER" id="PTHR21016:SF25">
    <property type="entry name" value="TM2 DOMAIN-CONTAINING PROTEIN DDB_G0277895-RELATED"/>
    <property type="match status" value="1"/>
</dbReference>
<feature type="domain" description="TM2" evidence="6">
    <location>
        <begin position="25"/>
        <end position="69"/>
    </location>
</feature>
<dbReference type="Pfam" id="PF05154">
    <property type="entry name" value="TM2"/>
    <property type="match status" value="1"/>
</dbReference>
<name>A0ABV1SDB0_9RHOB</name>
<evidence type="ECO:0000256" key="5">
    <source>
        <dbReference type="SAM" id="Phobius"/>
    </source>
</evidence>
<keyword evidence="2 5" id="KW-0812">Transmembrane</keyword>
<feature type="transmembrane region" description="Helical" evidence="5">
    <location>
        <begin position="24"/>
        <end position="44"/>
    </location>
</feature>
<comment type="caution">
    <text evidence="7">The sequence shown here is derived from an EMBL/GenBank/DDBJ whole genome shotgun (WGS) entry which is preliminary data.</text>
</comment>
<keyword evidence="3 5" id="KW-1133">Transmembrane helix</keyword>
<dbReference type="RefSeq" id="WP_339113485.1">
    <property type="nucleotide sequence ID" value="NZ_JAYWLC010000002.1"/>
</dbReference>
<evidence type="ECO:0000256" key="1">
    <source>
        <dbReference type="ARBA" id="ARBA00004141"/>
    </source>
</evidence>